<protein>
    <submittedName>
        <fullName evidence="1">Uncharacterized protein</fullName>
    </submittedName>
</protein>
<reference evidence="1 2" key="1">
    <citation type="submission" date="2018-01" db="EMBL/GenBank/DDBJ databases">
        <title>Comparison of the Chinese Bamboo Partridge and Red Junglefowl genome sequences highlights the importance of demography in genome evolution.</title>
        <authorList>
            <person name="Tiley G.P."/>
            <person name="Kimball R.T."/>
            <person name="Braun E.L."/>
            <person name="Burleigh J.G."/>
        </authorList>
    </citation>
    <scope>NUCLEOTIDE SEQUENCE [LARGE SCALE GENOMIC DNA]</scope>
    <source>
        <strain evidence="1">RTK389</strain>
        <tissue evidence="1">Blood</tissue>
    </source>
</reference>
<organism evidence="1 2">
    <name type="scientific">Bambusicola thoracicus</name>
    <name type="common">Chinese bamboo-partridge</name>
    <name type="synonym">Perdix thoracica</name>
    <dbReference type="NCBI Taxonomy" id="9083"/>
    <lineage>
        <taxon>Eukaryota</taxon>
        <taxon>Metazoa</taxon>
        <taxon>Chordata</taxon>
        <taxon>Craniata</taxon>
        <taxon>Vertebrata</taxon>
        <taxon>Euteleostomi</taxon>
        <taxon>Archelosauria</taxon>
        <taxon>Archosauria</taxon>
        <taxon>Dinosauria</taxon>
        <taxon>Saurischia</taxon>
        <taxon>Theropoda</taxon>
        <taxon>Coelurosauria</taxon>
        <taxon>Aves</taxon>
        <taxon>Neognathae</taxon>
        <taxon>Galloanserae</taxon>
        <taxon>Galliformes</taxon>
        <taxon>Phasianidae</taxon>
        <taxon>Perdicinae</taxon>
        <taxon>Bambusicola</taxon>
    </lineage>
</organism>
<dbReference type="Proteomes" id="UP000237246">
    <property type="component" value="Unassembled WGS sequence"/>
</dbReference>
<comment type="caution">
    <text evidence="1">The sequence shown here is derived from an EMBL/GenBank/DDBJ whole genome shotgun (WGS) entry which is preliminary data.</text>
</comment>
<proteinExistence type="predicted"/>
<name>A0A2P4SSP0_BAMTH</name>
<evidence type="ECO:0000313" key="1">
    <source>
        <dbReference type="EMBL" id="POI27128.1"/>
    </source>
</evidence>
<evidence type="ECO:0000313" key="2">
    <source>
        <dbReference type="Proteomes" id="UP000237246"/>
    </source>
</evidence>
<feature type="non-terminal residue" evidence="1">
    <location>
        <position position="1"/>
    </location>
</feature>
<gene>
    <name evidence="1" type="ORF">CIB84_009122</name>
</gene>
<dbReference type="EMBL" id="PPHD01025293">
    <property type="protein sequence ID" value="POI27128.1"/>
    <property type="molecule type" value="Genomic_DNA"/>
</dbReference>
<dbReference type="OrthoDB" id="10625748at2759"/>
<keyword evidence="2" id="KW-1185">Reference proteome</keyword>
<dbReference type="AlphaFoldDB" id="A0A2P4SSP0"/>
<accession>A0A2P4SSP0</accession>
<sequence length="143" mass="14013">TPDNIIGTELTEEAGVVTTDVVTTDVATAVVSTTVEGDVVVTGQVIVGAVTTVGSDRVGTGAAIAVAFVTFTVVVGVADEEVVEVLIPGVAEAHVTVIAGGEEAGSLALVWLGADTVDGATLVLSTVTGKVVVAVVTPGETVQ</sequence>